<dbReference type="Proteomes" id="UP000673552">
    <property type="component" value="Chromosome 34"/>
</dbReference>
<keyword evidence="3" id="KW-1185">Reference proteome</keyword>
<organism evidence="2 3">
    <name type="scientific">Leishmania martiniquensis</name>
    <dbReference type="NCBI Taxonomy" id="1580590"/>
    <lineage>
        <taxon>Eukaryota</taxon>
        <taxon>Discoba</taxon>
        <taxon>Euglenozoa</taxon>
        <taxon>Kinetoplastea</taxon>
        <taxon>Metakinetoplastina</taxon>
        <taxon>Trypanosomatida</taxon>
        <taxon>Trypanosomatidae</taxon>
        <taxon>Leishmaniinae</taxon>
        <taxon>Leishmania</taxon>
    </lineage>
</organism>
<evidence type="ECO:0000256" key="1">
    <source>
        <dbReference type="SAM" id="MobiDB-lite"/>
    </source>
</evidence>
<protein>
    <submittedName>
        <fullName evidence="2">Uncharacterized protein</fullName>
    </submittedName>
</protein>
<accession>A0A836GR38</accession>
<dbReference type="AlphaFoldDB" id="A0A836GR38"/>
<dbReference type="EMBL" id="JAFEUZ010000034">
    <property type="protein sequence ID" value="KAG5468423.1"/>
    <property type="molecule type" value="Genomic_DNA"/>
</dbReference>
<proteinExistence type="predicted"/>
<dbReference type="GeneID" id="92512498"/>
<dbReference type="KEGG" id="lmat:92512498"/>
<gene>
    <name evidence="2" type="ORF">LSCM1_02403</name>
</gene>
<evidence type="ECO:0000313" key="3">
    <source>
        <dbReference type="Proteomes" id="UP000673552"/>
    </source>
</evidence>
<comment type="caution">
    <text evidence="2">The sequence shown here is derived from an EMBL/GenBank/DDBJ whole genome shotgun (WGS) entry which is preliminary data.</text>
</comment>
<feature type="compositionally biased region" description="Basic and acidic residues" evidence="1">
    <location>
        <begin position="468"/>
        <end position="482"/>
    </location>
</feature>
<feature type="region of interest" description="Disordered" evidence="1">
    <location>
        <begin position="38"/>
        <end position="70"/>
    </location>
</feature>
<evidence type="ECO:0000313" key="2">
    <source>
        <dbReference type="EMBL" id="KAG5468423.1"/>
    </source>
</evidence>
<reference evidence="2 3" key="1">
    <citation type="submission" date="2021-03" db="EMBL/GenBank/DDBJ databases">
        <title>Leishmania (Mundinia) martiniquensis Genome sequencing and assembly.</title>
        <authorList>
            <person name="Almutairi H."/>
            <person name="Gatherer D."/>
        </authorList>
    </citation>
    <scope>NUCLEOTIDE SEQUENCE [LARGE SCALE GENOMIC DNA]</scope>
    <source>
        <strain evidence="2">LSCM1</strain>
    </source>
</reference>
<name>A0A836GR38_9TRYP</name>
<feature type="compositionally biased region" description="Low complexity" evidence="1">
    <location>
        <begin position="44"/>
        <end position="62"/>
    </location>
</feature>
<sequence length="573" mass="62275">MNGARRFSAAPVNFDRFIVLARSYSRSLSPDKELDQMLRPFEGRATTTTNTATRESTASRVRTPPPRPPTLCRDELACKELVATQVLRGKPYGGVTRSALATLGTAADKTLFSTRATTSMSRNASGCAAETPSVIFAGSSDSANGGFPVGEETQELGSSTYSVDDVDPLLRAVLQLGSPLYDPVKRQFVCWRLHRLEKRPRTAYGSVDGVSCDFCGHTDWLEKGERASNPPPMSASLVTAKEEEEGAKSRLVVVPSPARSRCFYHCSACLADICWACLEEIRSDERFHIPCLKCQRCGGCETRQNAPMHRCTELMLISDDDDEGEVSAGVQPLPAPRGRHADASEAPPTTPPLLSPPASLTRAPPKHKGVPIGSPVRLGLSRRHRQAAKEQAAPVPVEAAQPERSASSAPHQKRKRASPGTTAVTKPRIEKEAYARADTYPLGDASDETHRPLRQVSAGAVPRLAPSRQKEEDISDGDESRNPVEAAVPPFARYEVYITPRTAEEVSEVGRIAREQHLVCSTAPSLARVSAFYFATRLAAETCVDRASMASLEAILKRNVKHVCRTFPSPHPF</sequence>
<dbReference type="RefSeq" id="XP_067175361.1">
    <property type="nucleotide sequence ID" value="XM_067319986.1"/>
</dbReference>
<dbReference type="OrthoDB" id="264011at2759"/>
<feature type="region of interest" description="Disordered" evidence="1">
    <location>
        <begin position="322"/>
        <end position="484"/>
    </location>
</feature>
<feature type="compositionally biased region" description="Low complexity" evidence="1">
    <location>
        <begin position="389"/>
        <end position="403"/>
    </location>
</feature>